<dbReference type="PRINTS" id="PR00314">
    <property type="entry name" value="CLATHRINADPT"/>
</dbReference>
<evidence type="ECO:0000256" key="3">
    <source>
        <dbReference type="ARBA" id="ARBA00022927"/>
    </source>
</evidence>
<keyword evidence="4" id="KW-0472">Membrane</keyword>
<dbReference type="InterPro" id="IPR001392">
    <property type="entry name" value="Clathrin_mu"/>
</dbReference>
<name>A0A0N0DRK4_LEPPY</name>
<evidence type="ECO:0000256" key="1">
    <source>
        <dbReference type="ARBA" id="ARBA00004308"/>
    </source>
</evidence>
<dbReference type="Pfam" id="PF00928">
    <property type="entry name" value="Adap_comp_sub"/>
    <property type="match status" value="1"/>
</dbReference>
<dbReference type="GeneID" id="26909492"/>
<dbReference type="PIRSF" id="PIRSF005992">
    <property type="entry name" value="Clathrin_mu"/>
    <property type="match status" value="1"/>
</dbReference>
<comment type="subcellular location">
    <subcellularLocation>
        <location evidence="1">Endomembrane system</location>
    </subcellularLocation>
</comment>
<comment type="caution">
    <text evidence="7">The sequence shown here is derived from an EMBL/GenBank/DDBJ whole genome shotgun (WGS) entry which is preliminary data.</text>
</comment>
<evidence type="ECO:0000313" key="8">
    <source>
        <dbReference type="Proteomes" id="UP000037923"/>
    </source>
</evidence>
<dbReference type="RefSeq" id="XP_015653011.1">
    <property type="nucleotide sequence ID" value="XM_015808558.1"/>
</dbReference>
<dbReference type="PANTHER" id="PTHR10529">
    <property type="entry name" value="AP COMPLEX SUBUNIT MU"/>
    <property type="match status" value="1"/>
</dbReference>
<evidence type="ECO:0000259" key="6">
    <source>
        <dbReference type="PROSITE" id="PS51072"/>
    </source>
</evidence>
<dbReference type="SUPFAM" id="SSF64356">
    <property type="entry name" value="SNARE-like"/>
    <property type="match status" value="1"/>
</dbReference>
<keyword evidence="2 5" id="KW-0813">Transport</keyword>
<dbReference type="Gene3D" id="2.60.40.1170">
    <property type="entry name" value="Mu homology domain, subdomain B"/>
    <property type="match status" value="2"/>
</dbReference>
<reference evidence="7 8" key="1">
    <citation type="submission" date="2015-07" db="EMBL/GenBank/DDBJ databases">
        <title>High-quality genome of monoxenous trypanosomatid Leptomonas pyrrhocoris.</title>
        <authorList>
            <person name="Flegontov P."/>
            <person name="Butenko A."/>
            <person name="Firsov S."/>
            <person name="Vlcek C."/>
            <person name="Logacheva M.D."/>
            <person name="Field M."/>
            <person name="Filatov D."/>
            <person name="Flegontova O."/>
            <person name="Gerasimov E."/>
            <person name="Jackson A.P."/>
            <person name="Kelly S."/>
            <person name="Opperdoes F."/>
            <person name="O'Reilly A."/>
            <person name="Votypka J."/>
            <person name="Yurchenko V."/>
            <person name="Lukes J."/>
        </authorList>
    </citation>
    <scope>NUCLEOTIDE SEQUENCE [LARGE SCALE GENOMIC DNA]</scope>
    <source>
        <strain evidence="7">H10</strain>
    </source>
</reference>
<evidence type="ECO:0000256" key="2">
    <source>
        <dbReference type="ARBA" id="ARBA00022448"/>
    </source>
</evidence>
<dbReference type="Proteomes" id="UP000037923">
    <property type="component" value="Unassembled WGS sequence"/>
</dbReference>
<dbReference type="GO" id="GO:0012505">
    <property type="term" value="C:endomembrane system"/>
    <property type="evidence" value="ECO:0007669"/>
    <property type="project" value="UniProtKB-SubCell"/>
</dbReference>
<evidence type="ECO:0000313" key="7">
    <source>
        <dbReference type="EMBL" id="KPA74572.1"/>
    </source>
</evidence>
<protein>
    <submittedName>
        <fullName evidence="7">Putative mu-adaptin 4</fullName>
    </submittedName>
</protein>
<accession>A0A0N0DRK4</accession>
<feature type="domain" description="MHD" evidence="6">
    <location>
        <begin position="185"/>
        <end position="449"/>
    </location>
</feature>
<organism evidence="7 8">
    <name type="scientific">Leptomonas pyrrhocoris</name>
    <name type="common">Firebug parasite</name>
    <dbReference type="NCBI Taxonomy" id="157538"/>
    <lineage>
        <taxon>Eukaryota</taxon>
        <taxon>Discoba</taxon>
        <taxon>Euglenozoa</taxon>
        <taxon>Kinetoplastea</taxon>
        <taxon>Metakinetoplastina</taxon>
        <taxon>Trypanosomatida</taxon>
        <taxon>Trypanosomatidae</taxon>
        <taxon>Leishmaniinae</taxon>
        <taxon>Leptomonas</taxon>
    </lineage>
</organism>
<dbReference type="Pfam" id="PF01217">
    <property type="entry name" value="Clat_adaptor_s"/>
    <property type="match status" value="1"/>
</dbReference>
<dbReference type="OrthoDB" id="10259133at2759"/>
<dbReference type="AlphaFoldDB" id="A0A0N0DRK4"/>
<proteinExistence type="inferred from homology"/>
<dbReference type="InterPro" id="IPR022775">
    <property type="entry name" value="AP_mu_sigma_su"/>
</dbReference>
<dbReference type="InterPro" id="IPR011012">
    <property type="entry name" value="Longin-like_dom_sf"/>
</dbReference>
<dbReference type="Gene3D" id="3.30.450.60">
    <property type="match status" value="1"/>
</dbReference>
<dbReference type="OMA" id="DYGYIQN"/>
<dbReference type="InterPro" id="IPR050431">
    <property type="entry name" value="Adaptor_comp_med_subunit"/>
</dbReference>
<dbReference type="InterPro" id="IPR036168">
    <property type="entry name" value="AP2_Mu_C_sf"/>
</dbReference>
<dbReference type="CDD" id="cd14838">
    <property type="entry name" value="AP4_Mu_N"/>
    <property type="match status" value="1"/>
</dbReference>
<dbReference type="SUPFAM" id="SSF49447">
    <property type="entry name" value="Second domain of Mu2 adaptin subunit (ap50) of ap2 adaptor"/>
    <property type="match status" value="1"/>
</dbReference>
<dbReference type="GO" id="GO:0016192">
    <property type="term" value="P:vesicle-mediated transport"/>
    <property type="evidence" value="ECO:0007669"/>
    <property type="project" value="InterPro"/>
</dbReference>
<comment type="similarity">
    <text evidence="5">Belongs to the adaptor complexes medium subunit family.</text>
</comment>
<evidence type="ECO:0000256" key="5">
    <source>
        <dbReference type="PIRNR" id="PIRNR005992"/>
    </source>
</evidence>
<dbReference type="FunFam" id="3.30.450.60:FF:000002">
    <property type="entry name" value="AP-2 complex subunit mu, putative"/>
    <property type="match status" value="1"/>
</dbReference>
<dbReference type="EMBL" id="LGTL01000029">
    <property type="protein sequence ID" value="KPA74572.1"/>
    <property type="molecule type" value="Genomic_DNA"/>
</dbReference>
<dbReference type="GO" id="GO:0006886">
    <property type="term" value="P:intracellular protein transport"/>
    <property type="evidence" value="ECO:0007669"/>
    <property type="project" value="UniProtKB-UniRule"/>
</dbReference>
<evidence type="ECO:0000256" key="4">
    <source>
        <dbReference type="ARBA" id="ARBA00023136"/>
    </source>
</evidence>
<dbReference type="PROSITE" id="PS51072">
    <property type="entry name" value="MHD"/>
    <property type="match status" value="1"/>
</dbReference>
<dbReference type="GO" id="GO:0030131">
    <property type="term" value="C:clathrin adaptor complex"/>
    <property type="evidence" value="ECO:0007669"/>
    <property type="project" value="UniProtKB-UniRule"/>
</dbReference>
<gene>
    <name evidence="7" type="ORF">ABB37_09209</name>
</gene>
<dbReference type="VEuPathDB" id="TriTrypDB:LpyrH10_29_1240"/>
<dbReference type="InterPro" id="IPR028565">
    <property type="entry name" value="MHD"/>
</dbReference>
<keyword evidence="8" id="KW-1185">Reference proteome</keyword>
<sequence length="451" mass="50284">MHISHIFILSSRGDTLVFKDYRDDIADRTDEVFFRKYNFWDGKLSQAPRGDCPPFFTEKGVQYAFVKRRQLFLVCTTRENASPNTMAEFLLRLVHLLKDYLGAVTEESVRKNLTLVYELLDEVAHFGVVQETATDRLRPFISDAVVPVVQAETLMDRLRRGDFDDKSKRSDEAATSVLTVDAATKNEVYVDLLERLTMVFGARGNVVNAAVEGTLTLKSFLAGTPTVTIGLSNEIVLRSTLPRGQSPPPGSIAMDGITFDNGVDTSQFARSRLVTLRPSLGEVTVLRYRCLAPAGSPPFRLAQSLDVQSACRGTLLLRVRAELPTDTTALAVRICVPLPATTVSAVADFRSEGASHSYEWREADRELWWTVPKFSGGVEHQAQVRFITSEEITPAMRREVGPVTLVFEIPQFNMSGTRVLSLQIDERGTAQNPGKWIRSITQASAYTFRTH</sequence>
<keyword evidence="3 5" id="KW-0653">Protein transport</keyword>